<evidence type="ECO:0000256" key="8">
    <source>
        <dbReference type="HAMAP-Rule" id="MF_00181"/>
    </source>
</evidence>
<keyword evidence="5 8" id="KW-0645">Protease</keyword>
<dbReference type="GO" id="GO:0005737">
    <property type="term" value="C:cytoplasm"/>
    <property type="evidence" value="ECO:0007669"/>
    <property type="project" value="UniProtKB-SubCell"/>
</dbReference>
<dbReference type="InterPro" id="IPR000819">
    <property type="entry name" value="Peptidase_M17_C"/>
</dbReference>
<evidence type="ECO:0000256" key="6">
    <source>
        <dbReference type="ARBA" id="ARBA00022801"/>
    </source>
</evidence>
<keyword evidence="8" id="KW-0464">Manganese</keyword>
<dbReference type="SUPFAM" id="SSF53187">
    <property type="entry name" value="Zn-dependent exopeptidases"/>
    <property type="match status" value="1"/>
</dbReference>
<dbReference type="SUPFAM" id="SSF52949">
    <property type="entry name" value="Macro domain-like"/>
    <property type="match status" value="1"/>
</dbReference>
<proteinExistence type="inferred from homology"/>
<name>A0A1E7KCY4_9ACTN</name>
<evidence type="ECO:0000256" key="5">
    <source>
        <dbReference type="ARBA" id="ARBA00022670"/>
    </source>
</evidence>
<dbReference type="EMBL" id="LJGU01000131">
    <property type="protein sequence ID" value="OEV01707.1"/>
    <property type="molecule type" value="Genomic_DNA"/>
</dbReference>
<comment type="catalytic activity">
    <reaction evidence="1 8">
        <text>Release of an N-terminal amino acid, Xaa-|-Yaa-, in which Xaa is preferably Leu, but may be other amino acids including Pro although not Arg or Lys, and Yaa may be Pro. Amino acid amides and methyl esters are also readily hydrolyzed, but rates on arylamides are exceedingly low.</text>
        <dbReference type="EC" id="3.4.11.1"/>
    </reaction>
</comment>
<feature type="binding site" evidence="8">
    <location>
        <position position="291"/>
    </location>
    <ligand>
        <name>Mn(2+)</name>
        <dbReference type="ChEBI" id="CHEBI:29035"/>
        <label>1</label>
    </ligand>
</feature>
<accession>A0A1E7KCY4</accession>
<feature type="active site" evidence="8">
    <location>
        <position position="372"/>
    </location>
</feature>
<evidence type="ECO:0000256" key="3">
    <source>
        <dbReference type="ARBA" id="ARBA00009528"/>
    </source>
</evidence>
<dbReference type="RefSeq" id="WP_070197503.1">
    <property type="nucleotide sequence ID" value="NZ_LJGU01000131.1"/>
</dbReference>
<reference evidence="11 12" key="1">
    <citation type="journal article" date="2016" name="Front. Microbiol.">
        <title>Comparative Genomics Analysis of Streptomyces Species Reveals Their Adaptation to the Marine Environment and Their Diversity at the Genomic Level.</title>
        <authorList>
            <person name="Tian X."/>
            <person name="Zhang Z."/>
            <person name="Yang T."/>
            <person name="Chen M."/>
            <person name="Li J."/>
            <person name="Chen F."/>
            <person name="Yang J."/>
            <person name="Li W."/>
            <person name="Zhang B."/>
            <person name="Zhang Z."/>
            <person name="Wu J."/>
            <person name="Zhang C."/>
            <person name="Long L."/>
            <person name="Xiao J."/>
        </authorList>
    </citation>
    <scope>NUCLEOTIDE SEQUENCE [LARGE SCALE GENOMIC DNA]</scope>
    <source>
        <strain evidence="11 12">SCSIO 02100</strain>
    </source>
</reference>
<keyword evidence="6 8" id="KW-0378">Hydrolase</keyword>
<comment type="catalytic activity">
    <reaction evidence="2 8">
        <text>Release of an N-terminal amino acid, preferentially leucine, but not glutamic or aspartic acids.</text>
        <dbReference type="EC" id="3.4.11.10"/>
    </reaction>
</comment>
<dbReference type="EC" id="3.4.11.10" evidence="8"/>
<evidence type="ECO:0000256" key="7">
    <source>
        <dbReference type="ARBA" id="ARBA00049972"/>
    </source>
</evidence>
<dbReference type="Gene3D" id="3.40.630.10">
    <property type="entry name" value="Zn peptidases"/>
    <property type="match status" value="1"/>
</dbReference>
<dbReference type="GO" id="GO:0070006">
    <property type="term" value="F:metalloaminopeptidase activity"/>
    <property type="evidence" value="ECO:0007669"/>
    <property type="project" value="InterPro"/>
</dbReference>
<dbReference type="InterPro" id="IPR023042">
    <property type="entry name" value="Peptidase_M17_leu_NH2_pept"/>
</dbReference>
<dbReference type="Gene3D" id="3.40.220.10">
    <property type="entry name" value="Leucine Aminopeptidase, subunit E, domain 1"/>
    <property type="match status" value="1"/>
</dbReference>
<comment type="cofactor">
    <cofactor evidence="8">
        <name>Mn(2+)</name>
        <dbReference type="ChEBI" id="CHEBI:29035"/>
    </cofactor>
    <text evidence="8">Binds 2 manganese ions per subunit.</text>
</comment>
<protein>
    <recommendedName>
        <fullName evidence="8">Probable cytosol aminopeptidase</fullName>
        <ecNumber evidence="8">3.4.11.1</ecNumber>
    </recommendedName>
    <alternativeName>
        <fullName evidence="8">Leucine aminopeptidase</fullName>
        <shortName evidence="8">LAP</shortName>
        <ecNumber evidence="8">3.4.11.10</ecNumber>
    </alternativeName>
    <alternativeName>
        <fullName evidence="8">Leucyl aminopeptidase</fullName>
    </alternativeName>
</protein>
<keyword evidence="8" id="KW-0479">Metal-binding</keyword>
<keyword evidence="12" id="KW-1185">Reference proteome</keyword>
<gene>
    <name evidence="8" type="primary">pepA</name>
    <name evidence="11" type="ORF">AN216_16895</name>
</gene>
<feature type="binding site" evidence="8">
    <location>
        <position position="370"/>
    </location>
    <ligand>
        <name>Mn(2+)</name>
        <dbReference type="ChEBI" id="CHEBI:29035"/>
        <label>2</label>
    </ligand>
</feature>
<dbReference type="OrthoDB" id="9809354at2"/>
<dbReference type="PANTHER" id="PTHR11963">
    <property type="entry name" value="LEUCINE AMINOPEPTIDASE-RELATED"/>
    <property type="match status" value="1"/>
</dbReference>
<feature type="binding site" evidence="8">
    <location>
        <position position="370"/>
    </location>
    <ligand>
        <name>Mn(2+)</name>
        <dbReference type="ChEBI" id="CHEBI:29035"/>
        <label>1</label>
    </ligand>
</feature>
<dbReference type="HAMAP" id="MF_00181">
    <property type="entry name" value="Cytosol_peptidase_M17"/>
    <property type="match status" value="1"/>
</dbReference>
<sequence length="524" mass="53320">MSPLTLSSSSATTLRADAVVVGVAKGSKGLVLAPGSEAVAKAYGGKLADTLDSLGAAGGEGEVTRLPAPSGGLRAPLVLAVGLGKAPKKKSGTYQPETLRSAAGSAARALAGKKKAGFALPLADAEAVAAVAEGALLGAYAFTTYRGENGDGAKKGNGGKNGKNGKDQPKAGRPLGQIALLGAKPRDKAQQAAVERARVLAEEVHRARDLVNTPSNDLTPKTFAARAQAAAKEHQLKVEVWDEKALAKGGFGGIIGVGQGSTQPPRLVKLSHTHPKAKKSLALVGKGITYDSGGISLKPAGSNETMKCDMSGAAAVFGAVVAAARLRLQVNVTGWLALAENMPSGNATRPGDVLRMYSGTTVEVLNTDAEGRLVLADALARACEESPDAVLDVATLTGAMVVALGDRTFGIMANDDAFRTDVHEAAQSAGEDAWPLPEPGHLRASLDSPIADLKNIGERMGGGLLAGVFLREFVPEDTAWGHLDIAGPAFNESAPYGYTPKGGTGVAVRTLLTVAERAAAGELA</sequence>
<comment type="subcellular location">
    <subcellularLocation>
        <location evidence="8">Cytoplasm</location>
    </subcellularLocation>
</comment>
<dbReference type="PATRIC" id="fig|1075402.3.peg.2322"/>
<evidence type="ECO:0000256" key="4">
    <source>
        <dbReference type="ARBA" id="ARBA00022438"/>
    </source>
</evidence>
<feature type="active site" evidence="8">
    <location>
        <position position="298"/>
    </location>
</feature>
<feature type="region of interest" description="Disordered" evidence="9">
    <location>
        <begin position="148"/>
        <end position="173"/>
    </location>
</feature>
<dbReference type="CDD" id="cd00433">
    <property type="entry name" value="Peptidase_M17"/>
    <property type="match status" value="1"/>
</dbReference>
<feature type="binding site" evidence="8">
    <location>
        <position position="291"/>
    </location>
    <ligand>
        <name>Mn(2+)</name>
        <dbReference type="ChEBI" id="CHEBI:29035"/>
        <label>2</label>
    </ligand>
</feature>
<dbReference type="Proteomes" id="UP000176101">
    <property type="component" value="Unassembled WGS sequence"/>
</dbReference>
<organism evidence="11 12">
    <name type="scientific">Streptomyces oceani</name>
    <dbReference type="NCBI Taxonomy" id="1075402"/>
    <lineage>
        <taxon>Bacteria</taxon>
        <taxon>Bacillati</taxon>
        <taxon>Actinomycetota</taxon>
        <taxon>Actinomycetes</taxon>
        <taxon>Kitasatosporales</taxon>
        <taxon>Streptomycetaceae</taxon>
        <taxon>Streptomyces</taxon>
    </lineage>
</organism>
<feature type="binding site" evidence="8">
    <location>
        <position position="286"/>
    </location>
    <ligand>
        <name>Mn(2+)</name>
        <dbReference type="ChEBI" id="CHEBI:29035"/>
        <label>2</label>
    </ligand>
</feature>
<keyword evidence="8" id="KW-0963">Cytoplasm</keyword>
<dbReference type="GO" id="GO:0030145">
    <property type="term" value="F:manganese ion binding"/>
    <property type="evidence" value="ECO:0007669"/>
    <property type="project" value="UniProtKB-UniRule"/>
</dbReference>
<dbReference type="InterPro" id="IPR043472">
    <property type="entry name" value="Macro_dom-like"/>
</dbReference>
<dbReference type="InterPro" id="IPR008283">
    <property type="entry name" value="Peptidase_M17_N"/>
</dbReference>
<comment type="caution">
    <text evidence="11">The sequence shown here is derived from an EMBL/GenBank/DDBJ whole genome shotgun (WGS) entry which is preliminary data.</text>
</comment>
<evidence type="ECO:0000256" key="9">
    <source>
        <dbReference type="SAM" id="MobiDB-lite"/>
    </source>
</evidence>
<keyword evidence="4 8" id="KW-0031">Aminopeptidase</keyword>
<evidence type="ECO:0000256" key="2">
    <source>
        <dbReference type="ARBA" id="ARBA00000967"/>
    </source>
</evidence>
<evidence type="ECO:0000313" key="12">
    <source>
        <dbReference type="Proteomes" id="UP000176101"/>
    </source>
</evidence>
<evidence type="ECO:0000313" key="11">
    <source>
        <dbReference type="EMBL" id="OEV01707.1"/>
    </source>
</evidence>
<dbReference type="InterPro" id="IPR011356">
    <property type="entry name" value="Leucine_aapep/pepB"/>
</dbReference>
<comment type="function">
    <text evidence="7 8">Presumably involved in the processing and regular turnover of intracellular proteins. Catalyzes the removal of unsubstituted N-terminal amino acids from various peptides.</text>
</comment>
<dbReference type="STRING" id="1075402.AN216_16895"/>
<dbReference type="PRINTS" id="PR00481">
    <property type="entry name" value="LAMNOPPTDASE"/>
</dbReference>
<feature type="binding site" evidence="8">
    <location>
        <position position="309"/>
    </location>
    <ligand>
        <name>Mn(2+)</name>
        <dbReference type="ChEBI" id="CHEBI:29035"/>
        <label>2</label>
    </ligand>
</feature>
<dbReference type="GO" id="GO:0006508">
    <property type="term" value="P:proteolysis"/>
    <property type="evidence" value="ECO:0007669"/>
    <property type="project" value="UniProtKB-KW"/>
</dbReference>
<dbReference type="NCBIfam" id="NF002073">
    <property type="entry name" value="PRK00913.1-2"/>
    <property type="match status" value="1"/>
</dbReference>
<feature type="binding site" evidence="8">
    <location>
        <position position="368"/>
    </location>
    <ligand>
        <name>Mn(2+)</name>
        <dbReference type="ChEBI" id="CHEBI:29035"/>
        <label>1</label>
    </ligand>
</feature>
<evidence type="ECO:0000256" key="1">
    <source>
        <dbReference type="ARBA" id="ARBA00000135"/>
    </source>
</evidence>
<feature type="domain" description="Cytosol aminopeptidase" evidence="10">
    <location>
        <begin position="366"/>
        <end position="373"/>
    </location>
</feature>
<dbReference type="AlphaFoldDB" id="A0A1E7KCY4"/>
<dbReference type="EC" id="3.4.11.1" evidence="8"/>
<comment type="similarity">
    <text evidence="3 8">Belongs to the peptidase M17 family.</text>
</comment>
<dbReference type="Pfam" id="PF02789">
    <property type="entry name" value="Peptidase_M17_N"/>
    <property type="match status" value="1"/>
</dbReference>
<dbReference type="PANTHER" id="PTHR11963:SF23">
    <property type="entry name" value="CYTOSOL AMINOPEPTIDASE"/>
    <property type="match status" value="1"/>
</dbReference>
<dbReference type="Pfam" id="PF00883">
    <property type="entry name" value="Peptidase_M17"/>
    <property type="match status" value="1"/>
</dbReference>
<evidence type="ECO:0000259" key="10">
    <source>
        <dbReference type="PROSITE" id="PS00631"/>
    </source>
</evidence>
<dbReference type="PROSITE" id="PS00631">
    <property type="entry name" value="CYTOSOL_AP"/>
    <property type="match status" value="1"/>
</dbReference>